<dbReference type="GO" id="GO:0000981">
    <property type="term" value="F:DNA-binding transcription factor activity, RNA polymerase II-specific"/>
    <property type="evidence" value="ECO:0007669"/>
    <property type="project" value="TreeGrafter"/>
</dbReference>
<dbReference type="PANTHER" id="PTHR45614">
    <property type="entry name" value="MYB PROTEIN-RELATED"/>
    <property type="match status" value="1"/>
</dbReference>
<dbReference type="Gene3D" id="1.10.10.60">
    <property type="entry name" value="Homeodomain-like"/>
    <property type="match status" value="2"/>
</dbReference>
<sequence>MEDDESNGGDMNSGAPGGSQRRAWSRKEDEAIQRLVEKHGTKRWAVISQDLNKEVPGSLRTGKQCRTRWLNHLDPDIKREPWSEAEENIIYEAQNVLGNKWAEIAKKLPGRTDNAIKNHWYSTMRRNMRRMAKEGGDDGTTPEEAQALQKQMSQHRAAQQLAEKQRAAQQAAKVAAQIPIHLQQHQLAQVIAKNSNNSNGKNLSCVINSLEPNDAALVHKLSVQMERSLGEREKTRKRKANIDHLSPNSRRKSTDPNEIITPHQGGFEILPIPIEGERQMKHCRLLLSAMAKSKLPTSAATRACLRPLGFSIPPEKALANAAAQAAVHREQHQQNIQRATEIAQQQNNIMVAANTQVNSPQVNTEQLSLPFDLATFQQLQQAQQQYVLQQQALLLQQHAAAAAVAAVNDSDASAPFIQQQFSAKTFGLHRPSLPPPPPSQTPTTDASVLPTTEQKNAITL</sequence>
<dbReference type="InterPro" id="IPR017930">
    <property type="entry name" value="Myb_dom"/>
</dbReference>
<dbReference type="EMBL" id="HBIJ01005352">
    <property type="protein sequence ID" value="CAE0363037.1"/>
    <property type="molecule type" value="Transcribed_RNA"/>
</dbReference>
<dbReference type="CDD" id="cd00167">
    <property type="entry name" value="SANT"/>
    <property type="match status" value="2"/>
</dbReference>
<dbReference type="GO" id="GO:0000978">
    <property type="term" value="F:RNA polymerase II cis-regulatory region sequence-specific DNA binding"/>
    <property type="evidence" value="ECO:0007669"/>
    <property type="project" value="TreeGrafter"/>
</dbReference>
<feature type="domain" description="Myb-like" evidence="2">
    <location>
        <begin position="20"/>
        <end position="73"/>
    </location>
</feature>
<feature type="region of interest" description="Disordered" evidence="1">
    <location>
        <begin position="132"/>
        <end position="164"/>
    </location>
</feature>
<dbReference type="InterPro" id="IPR009057">
    <property type="entry name" value="Homeodomain-like_sf"/>
</dbReference>
<name>A0A7S3NIV5_9STRA</name>
<dbReference type="Pfam" id="PF00249">
    <property type="entry name" value="Myb_DNA-binding"/>
    <property type="match status" value="2"/>
</dbReference>
<feature type="domain" description="HTH myb-type" evidence="3">
    <location>
        <begin position="74"/>
        <end position="128"/>
    </location>
</feature>
<dbReference type="PANTHER" id="PTHR45614:SF274">
    <property type="entry name" value="MYB-LIKE DNA-BINDING PROTEIN"/>
    <property type="match status" value="1"/>
</dbReference>
<feature type="domain" description="HTH myb-type" evidence="3">
    <location>
        <begin position="20"/>
        <end position="73"/>
    </location>
</feature>
<reference evidence="4" key="1">
    <citation type="submission" date="2021-01" db="EMBL/GenBank/DDBJ databases">
        <authorList>
            <person name="Corre E."/>
            <person name="Pelletier E."/>
            <person name="Niang G."/>
            <person name="Scheremetjew M."/>
            <person name="Finn R."/>
            <person name="Kale V."/>
            <person name="Holt S."/>
            <person name="Cochrane G."/>
            <person name="Meng A."/>
            <person name="Brown T."/>
            <person name="Cohen L."/>
        </authorList>
    </citation>
    <scope>NUCLEOTIDE SEQUENCE</scope>
    <source>
        <strain evidence="4">CCMP1510</strain>
    </source>
</reference>
<dbReference type="InterPro" id="IPR001005">
    <property type="entry name" value="SANT/Myb"/>
</dbReference>
<dbReference type="AlphaFoldDB" id="A0A7S3NIV5"/>
<evidence type="ECO:0000259" key="3">
    <source>
        <dbReference type="PROSITE" id="PS51294"/>
    </source>
</evidence>
<feature type="region of interest" description="Disordered" evidence="1">
    <location>
        <begin position="1"/>
        <end position="27"/>
    </location>
</feature>
<dbReference type="InterPro" id="IPR050560">
    <property type="entry name" value="MYB_TF"/>
</dbReference>
<dbReference type="PROSITE" id="PS50090">
    <property type="entry name" value="MYB_LIKE"/>
    <property type="match status" value="2"/>
</dbReference>
<organism evidence="4">
    <name type="scientific">Aureoumbra lagunensis</name>
    <dbReference type="NCBI Taxonomy" id="44058"/>
    <lineage>
        <taxon>Eukaryota</taxon>
        <taxon>Sar</taxon>
        <taxon>Stramenopiles</taxon>
        <taxon>Ochrophyta</taxon>
        <taxon>Pelagophyceae</taxon>
        <taxon>Pelagomonadales</taxon>
        <taxon>Aureoumbra</taxon>
    </lineage>
</organism>
<accession>A0A7S3NIV5</accession>
<protein>
    <recommendedName>
        <fullName evidence="5">MYB transcription factor</fullName>
    </recommendedName>
</protein>
<evidence type="ECO:0000256" key="1">
    <source>
        <dbReference type="SAM" id="MobiDB-lite"/>
    </source>
</evidence>
<gene>
    <name evidence="4" type="ORF">ALAG00032_LOCUS3778</name>
</gene>
<evidence type="ECO:0000313" key="4">
    <source>
        <dbReference type="EMBL" id="CAE0363037.1"/>
    </source>
</evidence>
<dbReference type="GO" id="GO:0005634">
    <property type="term" value="C:nucleus"/>
    <property type="evidence" value="ECO:0007669"/>
    <property type="project" value="TreeGrafter"/>
</dbReference>
<feature type="domain" description="Myb-like" evidence="2">
    <location>
        <begin position="74"/>
        <end position="124"/>
    </location>
</feature>
<evidence type="ECO:0008006" key="5">
    <source>
        <dbReference type="Google" id="ProtNLM"/>
    </source>
</evidence>
<evidence type="ECO:0000259" key="2">
    <source>
        <dbReference type="PROSITE" id="PS50090"/>
    </source>
</evidence>
<dbReference type="SMART" id="SM00717">
    <property type="entry name" value="SANT"/>
    <property type="match status" value="2"/>
</dbReference>
<feature type="region of interest" description="Disordered" evidence="1">
    <location>
        <begin position="427"/>
        <end position="448"/>
    </location>
</feature>
<proteinExistence type="predicted"/>
<dbReference type="SUPFAM" id="SSF46689">
    <property type="entry name" value="Homeodomain-like"/>
    <property type="match status" value="1"/>
</dbReference>
<feature type="region of interest" description="Disordered" evidence="1">
    <location>
        <begin position="227"/>
        <end position="264"/>
    </location>
</feature>
<dbReference type="PROSITE" id="PS51294">
    <property type="entry name" value="HTH_MYB"/>
    <property type="match status" value="2"/>
</dbReference>